<sequence length="255" mass="28428">MRIAWLLLCLPHAALAAPMLRSEGIATSPQGRVLYREVHWRRDASEGAERWVLYQCPGGQPFARKHLPASTRPQARGYSLEDRRSGQTAEIEAVSGAVSVAWKEDAASPLRQRRLVLPQDAVIDAGFDAAVRLHWAALMKGEGLSLPFLVPGRQRYFPVQVRHTGTLRWQGIDAQSIEVSLDTWYGGIAPRLSLVYASADRRLLEFNGTSNLRDARGTYPQVTVRFGSPPAQRPTPEWQQAWAQPLVDRCPVTNT</sequence>
<feature type="signal peptide" evidence="1">
    <location>
        <begin position="1"/>
        <end position="16"/>
    </location>
</feature>
<reference evidence="2 3" key="1">
    <citation type="submission" date="2016-05" db="EMBL/GenBank/DDBJ databases">
        <authorList>
            <person name="Lavstsen T."/>
            <person name="Jespersen J.S."/>
        </authorList>
    </citation>
    <scope>NUCLEOTIDE SEQUENCE [LARGE SCALE GENOMIC DNA]</scope>
    <source>
        <strain evidence="2 3">SM-5815</strain>
    </source>
</reference>
<keyword evidence="1" id="KW-0732">Signal</keyword>
<accession>A0A2W6I5G5</accession>
<evidence type="ECO:0000313" key="3">
    <source>
        <dbReference type="Proteomes" id="UP000249614"/>
    </source>
</evidence>
<organism evidence="2 3">
    <name type="scientific">Stenotrophomonas maltophilia</name>
    <name type="common">Pseudomonas maltophilia</name>
    <name type="synonym">Xanthomonas maltophilia</name>
    <dbReference type="NCBI Taxonomy" id="40324"/>
    <lineage>
        <taxon>Bacteria</taxon>
        <taxon>Pseudomonadati</taxon>
        <taxon>Pseudomonadota</taxon>
        <taxon>Gammaproteobacteria</taxon>
        <taxon>Lysobacterales</taxon>
        <taxon>Lysobacteraceae</taxon>
        <taxon>Stenotrophomonas</taxon>
        <taxon>Stenotrophomonas maltophilia group</taxon>
    </lineage>
</organism>
<gene>
    <name evidence="2" type="ORF">A7X83_01000</name>
</gene>
<dbReference type="AlphaFoldDB" id="A0A2W6I5G5"/>
<proteinExistence type="predicted"/>
<dbReference type="RefSeq" id="WP_111112705.1">
    <property type="nucleotide sequence ID" value="NZ_LXXM01000182.1"/>
</dbReference>
<dbReference type="Proteomes" id="UP000249614">
    <property type="component" value="Unassembled WGS sequence"/>
</dbReference>
<feature type="chain" id="PRO_5015984585" description="DUF3108 domain-containing protein" evidence="1">
    <location>
        <begin position="17"/>
        <end position="255"/>
    </location>
</feature>
<comment type="caution">
    <text evidence="2">The sequence shown here is derived from an EMBL/GenBank/DDBJ whole genome shotgun (WGS) entry which is preliminary data.</text>
</comment>
<protein>
    <recommendedName>
        <fullName evidence="4">DUF3108 domain-containing protein</fullName>
    </recommendedName>
</protein>
<name>A0A2W6I5G5_STEMA</name>
<dbReference type="EMBL" id="LXXM01000182">
    <property type="protein sequence ID" value="PZS90861.1"/>
    <property type="molecule type" value="Genomic_DNA"/>
</dbReference>
<evidence type="ECO:0000313" key="2">
    <source>
        <dbReference type="EMBL" id="PZS90861.1"/>
    </source>
</evidence>
<evidence type="ECO:0008006" key="4">
    <source>
        <dbReference type="Google" id="ProtNLM"/>
    </source>
</evidence>
<evidence type="ECO:0000256" key="1">
    <source>
        <dbReference type="SAM" id="SignalP"/>
    </source>
</evidence>